<dbReference type="GO" id="GO:0016020">
    <property type="term" value="C:membrane"/>
    <property type="evidence" value="ECO:0007669"/>
    <property type="project" value="UniProtKB-SubCell"/>
</dbReference>
<proteinExistence type="predicted"/>
<feature type="transmembrane region" description="Helical" evidence="5">
    <location>
        <begin position="7"/>
        <end position="24"/>
    </location>
</feature>
<comment type="caution">
    <text evidence="6">The sequence shown here is derived from an EMBL/GenBank/DDBJ whole genome shotgun (WGS) entry which is preliminary data.</text>
</comment>
<dbReference type="EMBL" id="MEVH01000030">
    <property type="protein sequence ID" value="OGC51164.1"/>
    <property type="molecule type" value="Genomic_DNA"/>
</dbReference>
<evidence type="ECO:0000256" key="4">
    <source>
        <dbReference type="ARBA" id="ARBA00023136"/>
    </source>
</evidence>
<dbReference type="PANTHER" id="PTHR36460">
    <property type="entry name" value="UPF0132 DOMAIN PROTEIN (AFU_ORTHOLOGUE AFUA_3G10255)"/>
    <property type="match status" value="1"/>
</dbReference>
<evidence type="ECO:0000313" key="6">
    <source>
        <dbReference type="EMBL" id="OGC51164.1"/>
    </source>
</evidence>
<protein>
    <recommendedName>
        <fullName evidence="8">DUF4870 domain-containing protein</fullName>
    </recommendedName>
</protein>
<evidence type="ECO:0000256" key="3">
    <source>
        <dbReference type="ARBA" id="ARBA00022989"/>
    </source>
</evidence>
<sequence>MVPESNILALVSYLWVLSIVMYILKKDDKFVVFHARQGMVLFALSIVGIIPVIGWPIMIISFVLIVIGAVKAYKGEKYEIPVIAKIAEKINF</sequence>
<dbReference type="AlphaFoldDB" id="A0A1F4V1T3"/>
<dbReference type="PANTHER" id="PTHR36460:SF1">
    <property type="entry name" value="UPF0132 DOMAIN PROTEIN (AFU_ORTHOLOGUE AFUA_3G10255)"/>
    <property type="match status" value="1"/>
</dbReference>
<evidence type="ECO:0000256" key="5">
    <source>
        <dbReference type="SAM" id="Phobius"/>
    </source>
</evidence>
<gene>
    <name evidence="6" type="ORF">A2982_03125</name>
</gene>
<evidence type="ECO:0000256" key="2">
    <source>
        <dbReference type="ARBA" id="ARBA00022692"/>
    </source>
</evidence>
<feature type="transmembrane region" description="Helical" evidence="5">
    <location>
        <begin position="39"/>
        <end position="67"/>
    </location>
</feature>
<dbReference type="STRING" id="1802624.A2982_03125"/>
<organism evidence="6 7">
    <name type="scientific">candidate division WWE3 bacterium RIFCSPLOWO2_01_FULL_39_13</name>
    <dbReference type="NCBI Taxonomy" id="1802624"/>
    <lineage>
        <taxon>Bacteria</taxon>
        <taxon>Katanobacteria</taxon>
    </lineage>
</organism>
<name>A0A1F4V1T3_UNCKA</name>
<keyword evidence="3 5" id="KW-1133">Transmembrane helix</keyword>
<evidence type="ECO:0000256" key="1">
    <source>
        <dbReference type="ARBA" id="ARBA00004141"/>
    </source>
</evidence>
<dbReference type="InterPro" id="IPR019109">
    <property type="entry name" value="MamF_MmsF"/>
</dbReference>
<comment type="subcellular location">
    <subcellularLocation>
        <location evidence="1">Membrane</location>
        <topology evidence="1">Multi-pass membrane protein</topology>
    </subcellularLocation>
</comment>
<reference evidence="6 7" key="1">
    <citation type="journal article" date="2016" name="Nat. Commun.">
        <title>Thousands of microbial genomes shed light on interconnected biogeochemical processes in an aquifer system.</title>
        <authorList>
            <person name="Anantharaman K."/>
            <person name="Brown C.T."/>
            <person name="Hug L.A."/>
            <person name="Sharon I."/>
            <person name="Castelle C.J."/>
            <person name="Probst A.J."/>
            <person name="Thomas B.C."/>
            <person name="Singh A."/>
            <person name="Wilkins M.J."/>
            <person name="Karaoz U."/>
            <person name="Brodie E.L."/>
            <person name="Williams K.H."/>
            <person name="Hubbard S.S."/>
            <person name="Banfield J.F."/>
        </authorList>
    </citation>
    <scope>NUCLEOTIDE SEQUENCE [LARGE SCALE GENOMIC DNA]</scope>
</reference>
<evidence type="ECO:0008006" key="8">
    <source>
        <dbReference type="Google" id="ProtNLM"/>
    </source>
</evidence>
<dbReference type="Pfam" id="PF09685">
    <property type="entry name" value="MamF_MmsF"/>
    <property type="match status" value="1"/>
</dbReference>
<accession>A0A1F4V1T3</accession>
<keyword evidence="2 5" id="KW-0812">Transmembrane</keyword>
<evidence type="ECO:0000313" key="7">
    <source>
        <dbReference type="Proteomes" id="UP000178771"/>
    </source>
</evidence>
<keyword evidence="4 5" id="KW-0472">Membrane</keyword>
<dbReference type="Proteomes" id="UP000178771">
    <property type="component" value="Unassembled WGS sequence"/>
</dbReference>